<feature type="compositionally biased region" description="Polar residues" evidence="1">
    <location>
        <begin position="27"/>
        <end position="37"/>
    </location>
</feature>
<evidence type="ECO:0000313" key="2">
    <source>
        <dbReference type="EMBL" id="SVE05593.1"/>
    </source>
</evidence>
<accession>A0A383ADC8</accession>
<feature type="region of interest" description="Disordered" evidence="1">
    <location>
        <begin position="20"/>
        <end position="60"/>
    </location>
</feature>
<dbReference type="AlphaFoldDB" id="A0A383ADC8"/>
<dbReference type="EMBL" id="UINC01191120">
    <property type="protein sequence ID" value="SVE05593.1"/>
    <property type="molecule type" value="Genomic_DNA"/>
</dbReference>
<gene>
    <name evidence="2" type="ORF">METZ01_LOCUS458447</name>
</gene>
<organism evidence="2">
    <name type="scientific">marine metagenome</name>
    <dbReference type="NCBI Taxonomy" id="408172"/>
    <lineage>
        <taxon>unclassified sequences</taxon>
        <taxon>metagenomes</taxon>
        <taxon>ecological metagenomes</taxon>
    </lineage>
</organism>
<evidence type="ECO:0000256" key="1">
    <source>
        <dbReference type="SAM" id="MobiDB-lite"/>
    </source>
</evidence>
<reference evidence="2" key="1">
    <citation type="submission" date="2018-05" db="EMBL/GenBank/DDBJ databases">
        <authorList>
            <person name="Lanie J.A."/>
            <person name="Ng W.-L."/>
            <person name="Kazmierczak K.M."/>
            <person name="Andrzejewski T.M."/>
            <person name="Davidsen T.M."/>
            <person name="Wayne K.J."/>
            <person name="Tettelin H."/>
            <person name="Glass J.I."/>
            <person name="Rusch D."/>
            <person name="Podicherti R."/>
            <person name="Tsui H.-C.T."/>
            <person name="Winkler M.E."/>
        </authorList>
    </citation>
    <scope>NUCLEOTIDE SEQUENCE</scope>
</reference>
<feature type="non-terminal residue" evidence="2">
    <location>
        <position position="60"/>
    </location>
</feature>
<proteinExistence type="predicted"/>
<sequence>MFHWLLTSVLVCLLLGCGKSSSERQTGDPSAPSQILNLGNGAEPEGLDPHVVTGVPEHNI</sequence>
<protein>
    <submittedName>
        <fullName evidence="2">Uncharacterized protein</fullName>
    </submittedName>
</protein>
<name>A0A383ADC8_9ZZZZ</name>